<dbReference type="Proteomes" id="UP000831151">
    <property type="component" value="Chromosome"/>
</dbReference>
<dbReference type="Gene3D" id="3.30.2310.20">
    <property type="entry name" value="RelE-like"/>
    <property type="match status" value="1"/>
</dbReference>
<evidence type="ECO:0000313" key="1">
    <source>
        <dbReference type="EMBL" id="UQK59067.1"/>
    </source>
</evidence>
<name>A0A9E7DJ37_9FIRM</name>
<dbReference type="RefSeq" id="WP_249242588.1">
    <property type="nucleotide sequence ID" value="NZ_CP096649.1"/>
</dbReference>
<protein>
    <submittedName>
        <fullName evidence="1">Type II toxin-antitoxin system RelE/ParE family toxin</fullName>
    </submittedName>
</protein>
<accession>A0A9E7DJ37</accession>
<evidence type="ECO:0000313" key="2">
    <source>
        <dbReference type="Proteomes" id="UP000831151"/>
    </source>
</evidence>
<dbReference type="InterPro" id="IPR035093">
    <property type="entry name" value="RelE/ParE_toxin_dom_sf"/>
</dbReference>
<dbReference type="KEGG" id="fms:M1R53_07445"/>
<dbReference type="EMBL" id="CP096649">
    <property type="protein sequence ID" value="UQK59067.1"/>
    <property type="molecule type" value="Genomic_DNA"/>
</dbReference>
<reference evidence="1" key="1">
    <citation type="submission" date="2022-04" db="EMBL/GenBank/DDBJ databases">
        <title>Complete genome sequences of Ezakiella coagulans and Fenollaria massiliensis.</title>
        <authorList>
            <person name="France M.T."/>
            <person name="Clifford J."/>
            <person name="Narina S."/>
            <person name="Rutt L."/>
            <person name="Ravel J."/>
        </authorList>
    </citation>
    <scope>NUCLEOTIDE SEQUENCE</scope>
    <source>
        <strain evidence="1">C0061C2</strain>
    </source>
</reference>
<dbReference type="AlphaFoldDB" id="A0A9E7DJ37"/>
<dbReference type="Pfam" id="PF15781">
    <property type="entry name" value="ParE-like_toxin"/>
    <property type="match status" value="1"/>
</dbReference>
<sequence>MYSLVLSKSSQKFLKKISDKGLMDKIRTELARIKEDYTIGSRKTGDLKGFWSLDVYYNKTNYEICYELIEDKGKFILVVLIGTRENFYKEVKRYIKTKH</sequence>
<keyword evidence="2" id="KW-1185">Reference proteome</keyword>
<organism evidence="1 2">
    <name type="scientific">Fenollaria massiliensis</name>
    <dbReference type="NCBI Taxonomy" id="938288"/>
    <lineage>
        <taxon>Bacteria</taxon>
        <taxon>Bacillati</taxon>
        <taxon>Bacillota</taxon>
        <taxon>Clostridia</taxon>
        <taxon>Eubacteriales</taxon>
        <taxon>Fenollaria</taxon>
    </lineage>
</organism>
<dbReference type="InterPro" id="IPR031552">
    <property type="entry name" value="ParE-like_toxin"/>
</dbReference>
<dbReference type="SUPFAM" id="SSF143011">
    <property type="entry name" value="RelE-like"/>
    <property type="match status" value="1"/>
</dbReference>
<gene>
    <name evidence="1" type="ORF">M1R53_07445</name>
</gene>
<proteinExistence type="predicted"/>